<reference evidence="3" key="1">
    <citation type="journal article" date="2016" name="Nat. Commun.">
        <title>The Gonium pectorale genome demonstrates co-option of cell cycle regulation during the evolution of multicellularity.</title>
        <authorList>
            <person name="Hanschen E.R."/>
            <person name="Marriage T.N."/>
            <person name="Ferris P.J."/>
            <person name="Hamaji T."/>
            <person name="Toyoda A."/>
            <person name="Fujiyama A."/>
            <person name="Neme R."/>
            <person name="Noguchi H."/>
            <person name="Minakuchi Y."/>
            <person name="Suzuki M."/>
            <person name="Kawai-Toyooka H."/>
            <person name="Smith D.R."/>
            <person name="Sparks H."/>
            <person name="Anderson J."/>
            <person name="Bakaric R."/>
            <person name="Luria V."/>
            <person name="Karger A."/>
            <person name="Kirschner M.W."/>
            <person name="Durand P.M."/>
            <person name="Michod R.E."/>
            <person name="Nozaki H."/>
            <person name="Olson B.J."/>
        </authorList>
    </citation>
    <scope>NUCLEOTIDE SEQUENCE [LARGE SCALE GENOMIC DNA]</scope>
    <source>
        <strain evidence="3">NIES-2863</strain>
    </source>
</reference>
<sequence>MGLQNAQGQLQAAIAAEKPPAPKRNKADKRAAPEVLRRSGRLQEQDTAPADESSEEESDEEENGQLQTVPEDEELQVENKEEAAEQLFTPDTQRMLEEWGIDVNSMAGKLLSWASKLDPVLIKVDAKEPALEWYEDFQYLESLGLRDYMTKDVAVLQATMQLGELAKNPACKMLPMRVRLLDAVIAKSQEDATPRCGTTKRRKSGLSGGSDTGQSRRRCPNRVMRQLEAVFGDALKSRSTYKEVEDKTGKLKMVINHFGIKKIGPLLGCKHASHEELVRKLDRIAAKRASNADSQRKTHLGGRKRTREVHRRRDDPGDDQVGVEDEEEGEEGAAASDDDQMPEKKPNMWPVEVPSTGEDYSSCSSHVEYLRKFPGAMADDGVILVGSNDKDSIVSLACVGSALLINPIEETADPASSVRVIVMGRNNTHRSKYLYFPPSTVGGSNRQHALEYQDGGATKQLLSRFKVIEWPVTGLLPNMGGMTGRRMAEHMFGFDNKASDTCKTLIEKERAKA</sequence>
<dbReference type="Proteomes" id="UP000075714">
    <property type="component" value="Unassembled WGS sequence"/>
</dbReference>
<feature type="compositionally biased region" description="Acidic residues" evidence="1">
    <location>
        <begin position="316"/>
        <end position="340"/>
    </location>
</feature>
<evidence type="ECO:0000313" key="2">
    <source>
        <dbReference type="EMBL" id="KXZ41665.1"/>
    </source>
</evidence>
<organism evidence="2 3">
    <name type="scientific">Gonium pectorale</name>
    <name type="common">Green alga</name>
    <dbReference type="NCBI Taxonomy" id="33097"/>
    <lineage>
        <taxon>Eukaryota</taxon>
        <taxon>Viridiplantae</taxon>
        <taxon>Chlorophyta</taxon>
        <taxon>core chlorophytes</taxon>
        <taxon>Chlorophyceae</taxon>
        <taxon>CS clade</taxon>
        <taxon>Chlamydomonadales</taxon>
        <taxon>Volvocaceae</taxon>
        <taxon>Gonium</taxon>
    </lineage>
</organism>
<comment type="caution">
    <text evidence="2">The sequence shown here is derived from an EMBL/GenBank/DDBJ whole genome shotgun (WGS) entry which is preliminary data.</text>
</comment>
<evidence type="ECO:0000256" key="1">
    <source>
        <dbReference type="SAM" id="MobiDB-lite"/>
    </source>
</evidence>
<dbReference type="EMBL" id="LSYV01000329">
    <property type="protein sequence ID" value="KXZ41665.1"/>
    <property type="molecule type" value="Genomic_DNA"/>
</dbReference>
<feature type="region of interest" description="Disordered" evidence="1">
    <location>
        <begin position="192"/>
        <end position="222"/>
    </location>
</feature>
<proteinExistence type="predicted"/>
<feature type="compositionally biased region" description="Basic and acidic residues" evidence="1">
    <location>
        <begin position="28"/>
        <end position="44"/>
    </location>
</feature>
<feature type="compositionally biased region" description="Acidic residues" evidence="1">
    <location>
        <begin position="52"/>
        <end position="63"/>
    </location>
</feature>
<feature type="compositionally biased region" description="Low complexity" evidence="1">
    <location>
        <begin position="1"/>
        <end position="18"/>
    </location>
</feature>
<name>A0A150FWS9_GONPE</name>
<accession>A0A150FWS9</accession>
<protein>
    <submittedName>
        <fullName evidence="2">Uncharacterized protein</fullName>
    </submittedName>
</protein>
<feature type="region of interest" description="Disordered" evidence="1">
    <location>
        <begin position="1"/>
        <end position="87"/>
    </location>
</feature>
<evidence type="ECO:0000313" key="3">
    <source>
        <dbReference type="Proteomes" id="UP000075714"/>
    </source>
</evidence>
<gene>
    <name evidence="2" type="ORF">GPECTOR_331g56</name>
</gene>
<dbReference type="OrthoDB" id="559071at2759"/>
<keyword evidence="3" id="KW-1185">Reference proteome</keyword>
<feature type="compositionally biased region" description="Basic residues" evidence="1">
    <location>
        <begin position="297"/>
        <end position="310"/>
    </location>
</feature>
<feature type="region of interest" description="Disordered" evidence="1">
    <location>
        <begin position="287"/>
        <end position="350"/>
    </location>
</feature>
<dbReference type="AlphaFoldDB" id="A0A150FWS9"/>